<dbReference type="AlphaFoldDB" id="A0A9Q7A837"/>
<dbReference type="EMBL" id="CP072943">
    <property type="protein sequence ID" value="QTX32386.1"/>
    <property type="molecule type" value="Genomic_DNA"/>
</dbReference>
<proteinExistence type="predicted"/>
<reference evidence="2" key="1">
    <citation type="submission" date="2021-04" db="EMBL/GenBank/DDBJ databases">
        <title>A novel Synergistetes isolate from a pyrite-forming mixed culture.</title>
        <authorList>
            <person name="Bunk B."/>
            <person name="Sproer C."/>
            <person name="Spring S."/>
            <person name="Pester M."/>
        </authorList>
    </citation>
    <scope>NUCLEOTIDE SEQUENCE [LARGE SCALE GENOMIC DNA]</scope>
    <source>
        <strain evidence="2">J.5.4.2-T.3.5.2</strain>
    </source>
</reference>
<evidence type="ECO:0000313" key="2">
    <source>
        <dbReference type="Proteomes" id="UP000671879"/>
    </source>
</evidence>
<dbReference type="RefSeq" id="WP_274373618.1">
    <property type="nucleotide sequence ID" value="NZ_CP072943.1"/>
</dbReference>
<accession>A0A9Q7A837</accession>
<name>A0A9Q7A837_9BACT</name>
<dbReference type="InterPro" id="IPR012340">
    <property type="entry name" value="NA-bd_OB-fold"/>
</dbReference>
<keyword evidence="2" id="KW-1185">Reference proteome</keyword>
<dbReference type="Proteomes" id="UP000671879">
    <property type="component" value="Chromosome"/>
</dbReference>
<organism evidence="1 2">
    <name type="scientific">Aminithiophilus ramosus</name>
    <dbReference type="NCBI Taxonomy" id="3029084"/>
    <lineage>
        <taxon>Bacteria</taxon>
        <taxon>Thermotogati</taxon>
        <taxon>Synergistota</taxon>
        <taxon>Synergistia</taxon>
        <taxon>Synergistales</taxon>
        <taxon>Aminithiophilaceae</taxon>
        <taxon>Aminithiophilus</taxon>
    </lineage>
</organism>
<evidence type="ECO:0000313" key="1">
    <source>
        <dbReference type="EMBL" id="QTX32386.1"/>
    </source>
</evidence>
<gene>
    <name evidence="1" type="ORF">KAR29_00060</name>
</gene>
<dbReference type="Gene3D" id="2.40.50.140">
    <property type="entry name" value="Nucleic acid-binding proteins"/>
    <property type="match status" value="1"/>
</dbReference>
<dbReference type="KEGG" id="aram:KAR29_00060"/>
<sequence>MNVLENAVAVAGRLHLVHGETIGENRMGRYFRFSVRQDTPWKDGSTRHDFLLARAYRPEVQNLLRELKEGTSIRVSGEIRSSVGSGEMYILADEVDILV</sequence>
<protein>
    <submittedName>
        <fullName evidence="1">OB-fold nucleic acid binding domain-containing protein</fullName>
    </submittedName>
</protein>